<dbReference type="PROSITE" id="PS00344">
    <property type="entry name" value="GATA_ZN_FINGER_1"/>
    <property type="match status" value="1"/>
</dbReference>
<comment type="similarity">
    <text evidence="1">Belongs to the type IV zinc-finger family. Class A subfamily.</text>
</comment>
<sequence length="244" mass="27652">MFYPTHHHHFLFNFPQFHHFSHFQVMESAGEDSTSAIVAEIGCAGDDFSVDELLDFSNGYSETEEHQLEETELKPSPLFPEKEEAAFPSNDLGEICFQAEGLESLEWVSHFMDDSFPDYALAAEKSEAQPCFTNPVQTKARTKRRRVWHVSSTTSLDSEKKRGAAQGRRCSHCGATKTPQWRAGPEGAKTLCNACGVRYKSGRLVPEYRPACSPYFSTERHSNNHRKVLEMRRKKELSNSDGIL</sequence>
<evidence type="ECO:0000256" key="5">
    <source>
        <dbReference type="ARBA" id="ARBA00023015"/>
    </source>
</evidence>
<dbReference type="PROSITE" id="PS50114">
    <property type="entry name" value="GATA_ZN_FINGER_2"/>
    <property type="match status" value="1"/>
</dbReference>
<evidence type="ECO:0000256" key="2">
    <source>
        <dbReference type="ARBA" id="ARBA00022723"/>
    </source>
</evidence>
<proteinExistence type="inferred from homology"/>
<dbReference type="PANTHER" id="PTHR45658">
    <property type="entry name" value="GATA TRANSCRIPTION FACTOR"/>
    <property type="match status" value="1"/>
</dbReference>
<keyword evidence="5" id="KW-0805">Transcription regulation</keyword>
<reference evidence="11" key="2">
    <citation type="submission" date="2020-08" db="EMBL/GenBank/DDBJ databases">
        <title>Plant Genome Project.</title>
        <authorList>
            <person name="Zhang R.-G."/>
        </authorList>
    </citation>
    <scope>NUCLEOTIDE SEQUENCE</scope>
    <source>
        <strain evidence="11">Huo1</strain>
        <tissue evidence="11">Leaf</tissue>
    </source>
</reference>
<evidence type="ECO:0000313" key="12">
    <source>
        <dbReference type="Proteomes" id="UP000298416"/>
    </source>
</evidence>
<organism evidence="11">
    <name type="scientific">Salvia splendens</name>
    <name type="common">Scarlet sage</name>
    <dbReference type="NCBI Taxonomy" id="180675"/>
    <lineage>
        <taxon>Eukaryota</taxon>
        <taxon>Viridiplantae</taxon>
        <taxon>Streptophyta</taxon>
        <taxon>Embryophyta</taxon>
        <taxon>Tracheophyta</taxon>
        <taxon>Spermatophyta</taxon>
        <taxon>Magnoliopsida</taxon>
        <taxon>eudicotyledons</taxon>
        <taxon>Gunneridae</taxon>
        <taxon>Pentapetalae</taxon>
        <taxon>asterids</taxon>
        <taxon>lamiids</taxon>
        <taxon>Lamiales</taxon>
        <taxon>Lamiaceae</taxon>
        <taxon>Nepetoideae</taxon>
        <taxon>Mentheae</taxon>
        <taxon>Salviinae</taxon>
        <taxon>Salvia</taxon>
        <taxon>Salvia subgen. Calosphace</taxon>
        <taxon>core Calosphace</taxon>
    </lineage>
</organism>
<comment type="caution">
    <text evidence="11">The sequence shown here is derived from an EMBL/GenBank/DDBJ whole genome shotgun (WGS) entry which is preliminary data.</text>
</comment>
<keyword evidence="12" id="KW-1185">Reference proteome</keyword>
<feature type="domain" description="GATA-type" evidence="10">
    <location>
        <begin position="164"/>
        <end position="200"/>
    </location>
</feature>
<accession>A0A8X8WRY8</accession>
<keyword evidence="4" id="KW-0862">Zinc</keyword>
<evidence type="ECO:0000256" key="9">
    <source>
        <dbReference type="PROSITE-ProRule" id="PRU00094"/>
    </source>
</evidence>
<dbReference type="FunFam" id="3.30.50.10:FF:000018">
    <property type="entry name" value="GATA transcription factor"/>
    <property type="match status" value="1"/>
</dbReference>
<dbReference type="GO" id="GO:0006355">
    <property type="term" value="P:regulation of DNA-templated transcription"/>
    <property type="evidence" value="ECO:0007669"/>
    <property type="project" value="InterPro"/>
</dbReference>
<evidence type="ECO:0000259" key="10">
    <source>
        <dbReference type="PROSITE" id="PS50114"/>
    </source>
</evidence>
<evidence type="ECO:0000256" key="7">
    <source>
        <dbReference type="ARBA" id="ARBA00023159"/>
    </source>
</evidence>
<dbReference type="GO" id="GO:0043565">
    <property type="term" value="F:sequence-specific DNA binding"/>
    <property type="evidence" value="ECO:0007669"/>
    <property type="project" value="InterPro"/>
</dbReference>
<dbReference type="SMART" id="SM00401">
    <property type="entry name" value="ZnF_GATA"/>
    <property type="match status" value="1"/>
</dbReference>
<evidence type="ECO:0000256" key="1">
    <source>
        <dbReference type="ARBA" id="ARBA00005694"/>
    </source>
</evidence>
<evidence type="ECO:0000256" key="6">
    <source>
        <dbReference type="ARBA" id="ARBA00023125"/>
    </source>
</evidence>
<dbReference type="Pfam" id="PF00320">
    <property type="entry name" value="GATA"/>
    <property type="match status" value="1"/>
</dbReference>
<dbReference type="GO" id="GO:0005634">
    <property type="term" value="C:nucleus"/>
    <property type="evidence" value="ECO:0007669"/>
    <property type="project" value="TreeGrafter"/>
</dbReference>
<dbReference type="InterPro" id="IPR051140">
    <property type="entry name" value="GATA_TF"/>
</dbReference>
<evidence type="ECO:0000256" key="4">
    <source>
        <dbReference type="ARBA" id="ARBA00022833"/>
    </source>
</evidence>
<reference evidence="11" key="1">
    <citation type="submission" date="2018-01" db="EMBL/GenBank/DDBJ databases">
        <authorList>
            <person name="Mao J.F."/>
        </authorList>
    </citation>
    <scope>NUCLEOTIDE SEQUENCE</scope>
    <source>
        <strain evidence="11">Huo1</strain>
        <tissue evidence="11">Leaf</tissue>
    </source>
</reference>
<keyword evidence="7" id="KW-0010">Activator</keyword>
<gene>
    <name evidence="11" type="ORF">SASPL_141145</name>
</gene>
<evidence type="ECO:0000256" key="3">
    <source>
        <dbReference type="ARBA" id="ARBA00022771"/>
    </source>
</evidence>
<dbReference type="AlphaFoldDB" id="A0A8X8WRY8"/>
<keyword evidence="8" id="KW-0804">Transcription</keyword>
<evidence type="ECO:0000313" key="11">
    <source>
        <dbReference type="EMBL" id="KAG6399664.1"/>
    </source>
</evidence>
<dbReference type="OrthoDB" id="2162994at2759"/>
<dbReference type="GO" id="GO:0030154">
    <property type="term" value="P:cell differentiation"/>
    <property type="evidence" value="ECO:0007669"/>
    <property type="project" value="TreeGrafter"/>
</dbReference>
<dbReference type="InterPro" id="IPR000679">
    <property type="entry name" value="Znf_GATA"/>
</dbReference>
<dbReference type="Proteomes" id="UP000298416">
    <property type="component" value="Unassembled WGS sequence"/>
</dbReference>
<dbReference type="GO" id="GO:0008270">
    <property type="term" value="F:zinc ion binding"/>
    <property type="evidence" value="ECO:0007669"/>
    <property type="project" value="UniProtKB-KW"/>
</dbReference>
<keyword evidence="6" id="KW-0238">DNA-binding</keyword>
<name>A0A8X8WRY8_SALSN</name>
<dbReference type="EMBL" id="PNBA02000015">
    <property type="protein sequence ID" value="KAG6399664.1"/>
    <property type="molecule type" value="Genomic_DNA"/>
</dbReference>
<dbReference type="PANTHER" id="PTHR45658:SF92">
    <property type="entry name" value="GATA TRANSCRIPTION FACTOR 5"/>
    <property type="match status" value="1"/>
</dbReference>
<protein>
    <recommendedName>
        <fullName evidence="10">GATA-type domain-containing protein</fullName>
    </recommendedName>
</protein>
<evidence type="ECO:0000256" key="8">
    <source>
        <dbReference type="ARBA" id="ARBA00023163"/>
    </source>
</evidence>
<keyword evidence="2" id="KW-0479">Metal-binding</keyword>
<dbReference type="CDD" id="cd00202">
    <property type="entry name" value="ZnF_GATA"/>
    <property type="match status" value="1"/>
</dbReference>
<keyword evidence="3 9" id="KW-0863">Zinc-finger</keyword>